<dbReference type="Proteomes" id="UP000590511">
    <property type="component" value="Unassembled WGS sequence"/>
</dbReference>
<protein>
    <recommendedName>
        <fullName evidence="6">DUF4360 domain-containing protein</fullName>
    </recommendedName>
</protein>
<evidence type="ECO:0000313" key="5">
    <source>
        <dbReference type="Proteomes" id="UP000631312"/>
    </source>
</evidence>
<dbReference type="AlphaFoldDB" id="A0A7W7HDW8"/>
<proteinExistence type="predicted"/>
<evidence type="ECO:0000256" key="1">
    <source>
        <dbReference type="SAM" id="SignalP"/>
    </source>
</evidence>
<dbReference type="PANTHER" id="PTHR38847">
    <property type="match status" value="1"/>
</dbReference>
<evidence type="ECO:0000313" key="4">
    <source>
        <dbReference type="Proteomes" id="UP000590511"/>
    </source>
</evidence>
<dbReference type="InterPro" id="IPR025649">
    <property type="entry name" value="DUF4360"/>
</dbReference>
<feature type="chain" id="PRO_5030535179" description="DUF4360 domain-containing protein" evidence="1">
    <location>
        <begin position="28"/>
        <end position="199"/>
    </location>
</feature>
<comment type="caution">
    <text evidence="3">The sequence shown here is derived from an EMBL/GenBank/DDBJ whole genome shotgun (WGS) entry which is preliminary data.</text>
</comment>
<accession>A0A7W7HDW8</accession>
<dbReference type="Pfam" id="PF14273">
    <property type="entry name" value="DUF4360"/>
    <property type="match status" value="1"/>
</dbReference>
<dbReference type="EMBL" id="JACHNC010000001">
    <property type="protein sequence ID" value="MBB4748746.1"/>
    <property type="molecule type" value="Genomic_DNA"/>
</dbReference>
<evidence type="ECO:0008006" key="6">
    <source>
        <dbReference type="Google" id="ProtNLM"/>
    </source>
</evidence>
<name>A0A7W7HDW8_9ACTN</name>
<gene>
    <name evidence="2" type="ORF">Alo02nite_02450</name>
    <name evidence="3" type="ORF">BJ964_002907</name>
</gene>
<keyword evidence="5" id="KW-1185">Reference proteome</keyword>
<dbReference type="Proteomes" id="UP000631312">
    <property type="component" value="Unassembled WGS sequence"/>
</dbReference>
<evidence type="ECO:0000313" key="2">
    <source>
        <dbReference type="EMBL" id="GIE37347.1"/>
    </source>
</evidence>
<keyword evidence="1" id="KW-0732">Signal</keyword>
<sequence length="199" mass="21106">MFRTNKKAAAILAGSLLATLLPAAAQAAPAPPAPMITLKVLGAFGSGCPAGTTWAQPTADNTAFSLSYSDFRVYGNDYKSCKVSIRVSVPQGWTYAITSVINRVTPDLDWKSSAKLQMNAWFTGSPWNASASNSLNGPSTNLWTTASNIGTLIYAPCNDSLDLNVNNTLRVKGSSSNSAELIDTDTKASTIFNVSWKKC</sequence>
<organism evidence="3 4">
    <name type="scientific">Actinoplanes lobatus</name>
    <dbReference type="NCBI Taxonomy" id="113568"/>
    <lineage>
        <taxon>Bacteria</taxon>
        <taxon>Bacillati</taxon>
        <taxon>Actinomycetota</taxon>
        <taxon>Actinomycetes</taxon>
        <taxon>Micromonosporales</taxon>
        <taxon>Micromonosporaceae</taxon>
        <taxon>Actinoplanes</taxon>
    </lineage>
</organism>
<evidence type="ECO:0000313" key="3">
    <source>
        <dbReference type="EMBL" id="MBB4748746.1"/>
    </source>
</evidence>
<feature type="signal peptide" evidence="1">
    <location>
        <begin position="1"/>
        <end position="27"/>
    </location>
</feature>
<dbReference type="RefSeq" id="WP_188121176.1">
    <property type="nucleotide sequence ID" value="NZ_BOMP01000005.1"/>
</dbReference>
<reference evidence="2 5" key="2">
    <citation type="submission" date="2021-01" db="EMBL/GenBank/DDBJ databases">
        <title>Whole genome shotgun sequence of Actinoplanes lobatus NBRC 12513.</title>
        <authorList>
            <person name="Komaki H."/>
            <person name="Tamura T."/>
        </authorList>
    </citation>
    <scope>NUCLEOTIDE SEQUENCE [LARGE SCALE GENOMIC DNA]</scope>
    <source>
        <strain evidence="2 5">NBRC 12513</strain>
    </source>
</reference>
<dbReference type="EMBL" id="BOMP01000005">
    <property type="protein sequence ID" value="GIE37347.1"/>
    <property type="molecule type" value="Genomic_DNA"/>
</dbReference>
<reference evidence="3 4" key="1">
    <citation type="submission" date="2020-08" db="EMBL/GenBank/DDBJ databases">
        <title>Sequencing the genomes of 1000 actinobacteria strains.</title>
        <authorList>
            <person name="Klenk H.-P."/>
        </authorList>
    </citation>
    <scope>NUCLEOTIDE SEQUENCE [LARGE SCALE GENOMIC DNA]</scope>
    <source>
        <strain evidence="3 4">DSM 43150</strain>
    </source>
</reference>
<dbReference type="PANTHER" id="PTHR38847:SF1">
    <property type="entry name" value="PSEUDOURIDINE SYNTHASE RSUA_RLUA-LIKE DOMAIN-CONTAINING PROTEIN"/>
    <property type="match status" value="1"/>
</dbReference>